<dbReference type="EMBL" id="JAUEPO010000004">
    <property type="protein sequence ID" value="KAK3323770.1"/>
    <property type="molecule type" value="Genomic_DNA"/>
</dbReference>
<feature type="region of interest" description="Disordered" evidence="1">
    <location>
        <begin position="221"/>
        <end position="243"/>
    </location>
</feature>
<sequence length="256" mass="28075">MAAKPVVPSRAFCCCSIVRVAISIVYFRGRRFPLRTSTHNPMLYAEAFIGILLLVVWGLVSCCAALHYMNLLPHEARRRWPVLEKEGCLVLAAPALLFIFAVFFWPAIATWDFSARHCVGTKTCCGVGSGGFGGSWCGGCKPCISQEVYDEERARRREAHIRMQHAFLTSQPPGPGPTMELPEYRVVQPQPAMLGKHHRLPSFAGGDGYEGASCDTLTDEEARRGLVDHRSSLPPPPYGNAGAARLFALGRGSENQ</sequence>
<evidence type="ECO:0000256" key="1">
    <source>
        <dbReference type="SAM" id="MobiDB-lite"/>
    </source>
</evidence>
<gene>
    <name evidence="3" type="ORF">B0T19DRAFT_213394</name>
</gene>
<keyword evidence="2" id="KW-0472">Membrane</keyword>
<evidence type="ECO:0000256" key="2">
    <source>
        <dbReference type="SAM" id="Phobius"/>
    </source>
</evidence>
<evidence type="ECO:0000313" key="4">
    <source>
        <dbReference type="Proteomes" id="UP001286456"/>
    </source>
</evidence>
<name>A0AAE0IEQ6_9PEZI</name>
<dbReference type="Proteomes" id="UP001286456">
    <property type="component" value="Unassembled WGS sequence"/>
</dbReference>
<feature type="compositionally biased region" description="Basic and acidic residues" evidence="1">
    <location>
        <begin position="221"/>
        <end position="231"/>
    </location>
</feature>
<keyword evidence="2" id="KW-1133">Transmembrane helix</keyword>
<organism evidence="3 4">
    <name type="scientific">Cercophora scortea</name>
    <dbReference type="NCBI Taxonomy" id="314031"/>
    <lineage>
        <taxon>Eukaryota</taxon>
        <taxon>Fungi</taxon>
        <taxon>Dikarya</taxon>
        <taxon>Ascomycota</taxon>
        <taxon>Pezizomycotina</taxon>
        <taxon>Sordariomycetes</taxon>
        <taxon>Sordariomycetidae</taxon>
        <taxon>Sordariales</taxon>
        <taxon>Lasiosphaeriaceae</taxon>
        <taxon>Cercophora</taxon>
    </lineage>
</organism>
<keyword evidence="4" id="KW-1185">Reference proteome</keyword>
<accession>A0AAE0IEQ6</accession>
<reference evidence="3" key="1">
    <citation type="journal article" date="2023" name="Mol. Phylogenet. Evol.">
        <title>Genome-scale phylogeny and comparative genomics of the fungal order Sordariales.</title>
        <authorList>
            <person name="Hensen N."/>
            <person name="Bonometti L."/>
            <person name="Westerberg I."/>
            <person name="Brannstrom I.O."/>
            <person name="Guillou S."/>
            <person name="Cros-Aarteil S."/>
            <person name="Calhoun S."/>
            <person name="Haridas S."/>
            <person name="Kuo A."/>
            <person name="Mondo S."/>
            <person name="Pangilinan J."/>
            <person name="Riley R."/>
            <person name="LaButti K."/>
            <person name="Andreopoulos B."/>
            <person name="Lipzen A."/>
            <person name="Chen C."/>
            <person name="Yan M."/>
            <person name="Daum C."/>
            <person name="Ng V."/>
            <person name="Clum A."/>
            <person name="Steindorff A."/>
            <person name="Ohm R.A."/>
            <person name="Martin F."/>
            <person name="Silar P."/>
            <person name="Natvig D.O."/>
            <person name="Lalanne C."/>
            <person name="Gautier V."/>
            <person name="Ament-Velasquez S.L."/>
            <person name="Kruys A."/>
            <person name="Hutchinson M.I."/>
            <person name="Powell A.J."/>
            <person name="Barry K."/>
            <person name="Miller A.N."/>
            <person name="Grigoriev I.V."/>
            <person name="Debuchy R."/>
            <person name="Gladieux P."/>
            <person name="Hiltunen Thoren M."/>
            <person name="Johannesson H."/>
        </authorList>
    </citation>
    <scope>NUCLEOTIDE SEQUENCE</scope>
    <source>
        <strain evidence="3">SMH4131-1</strain>
    </source>
</reference>
<feature type="transmembrane region" description="Helical" evidence="2">
    <location>
        <begin position="7"/>
        <end position="27"/>
    </location>
</feature>
<evidence type="ECO:0000313" key="3">
    <source>
        <dbReference type="EMBL" id="KAK3323770.1"/>
    </source>
</evidence>
<feature type="transmembrane region" description="Helical" evidence="2">
    <location>
        <begin position="47"/>
        <end position="68"/>
    </location>
</feature>
<dbReference type="AlphaFoldDB" id="A0AAE0IEQ6"/>
<keyword evidence="2" id="KW-0812">Transmembrane</keyword>
<feature type="transmembrane region" description="Helical" evidence="2">
    <location>
        <begin position="88"/>
        <end position="108"/>
    </location>
</feature>
<comment type="caution">
    <text evidence="3">The sequence shown here is derived from an EMBL/GenBank/DDBJ whole genome shotgun (WGS) entry which is preliminary data.</text>
</comment>
<proteinExistence type="predicted"/>
<protein>
    <submittedName>
        <fullName evidence="3">Uncharacterized protein</fullName>
    </submittedName>
</protein>
<reference evidence="3" key="2">
    <citation type="submission" date="2023-06" db="EMBL/GenBank/DDBJ databases">
        <authorList>
            <consortium name="Lawrence Berkeley National Laboratory"/>
            <person name="Haridas S."/>
            <person name="Hensen N."/>
            <person name="Bonometti L."/>
            <person name="Westerberg I."/>
            <person name="Brannstrom I.O."/>
            <person name="Guillou S."/>
            <person name="Cros-Aarteil S."/>
            <person name="Calhoun S."/>
            <person name="Kuo A."/>
            <person name="Mondo S."/>
            <person name="Pangilinan J."/>
            <person name="Riley R."/>
            <person name="Labutti K."/>
            <person name="Andreopoulos B."/>
            <person name="Lipzen A."/>
            <person name="Chen C."/>
            <person name="Yanf M."/>
            <person name="Daum C."/>
            <person name="Ng V."/>
            <person name="Clum A."/>
            <person name="Steindorff A."/>
            <person name="Ohm R."/>
            <person name="Martin F."/>
            <person name="Silar P."/>
            <person name="Natvig D."/>
            <person name="Lalanne C."/>
            <person name="Gautier V."/>
            <person name="Ament-Velasquez S.L."/>
            <person name="Kruys A."/>
            <person name="Hutchinson M.I."/>
            <person name="Powell A.J."/>
            <person name="Barry K."/>
            <person name="Miller A.N."/>
            <person name="Grigoriev I.V."/>
            <person name="Debuchy R."/>
            <person name="Gladieux P."/>
            <person name="Thoren M.H."/>
            <person name="Johannesson H."/>
        </authorList>
    </citation>
    <scope>NUCLEOTIDE SEQUENCE</scope>
    <source>
        <strain evidence="3">SMH4131-1</strain>
    </source>
</reference>